<keyword evidence="2" id="KW-1185">Reference proteome</keyword>
<dbReference type="EMBL" id="BGZK01002598">
    <property type="protein sequence ID" value="GBP95202.1"/>
    <property type="molecule type" value="Genomic_DNA"/>
</dbReference>
<name>A0A4C2A5X2_EUMVA</name>
<sequence length="107" mass="11804">MKDAHTAHFRSLAEIGNSDPWDLAYRAASGRKRAPRNVLNGIELSEVFVNSVDGAIMGMLKALCPNDDPGRDTAYHRFVRISATTCLSERMHCPSLVGRWRTQSGAC</sequence>
<dbReference type="Proteomes" id="UP000299102">
    <property type="component" value="Unassembled WGS sequence"/>
</dbReference>
<organism evidence="1 2">
    <name type="scientific">Eumeta variegata</name>
    <name type="common">Bagworm moth</name>
    <name type="synonym">Eumeta japonica</name>
    <dbReference type="NCBI Taxonomy" id="151549"/>
    <lineage>
        <taxon>Eukaryota</taxon>
        <taxon>Metazoa</taxon>
        <taxon>Ecdysozoa</taxon>
        <taxon>Arthropoda</taxon>
        <taxon>Hexapoda</taxon>
        <taxon>Insecta</taxon>
        <taxon>Pterygota</taxon>
        <taxon>Neoptera</taxon>
        <taxon>Endopterygota</taxon>
        <taxon>Lepidoptera</taxon>
        <taxon>Glossata</taxon>
        <taxon>Ditrysia</taxon>
        <taxon>Tineoidea</taxon>
        <taxon>Psychidae</taxon>
        <taxon>Oiketicinae</taxon>
        <taxon>Eumeta</taxon>
    </lineage>
</organism>
<comment type="caution">
    <text evidence="1">The sequence shown here is derived from an EMBL/GenBank/DDBJ whole genome shotgun (WGS) entry which is preliminary data.</text>
</comment>
<gene>
    <name evidence="1" type="ORF">EVAR_68474_1</name>
</gene>
<proteinExistence type="predicted"/>
<evidence type="ECO:0000313" key="1">
    <source>
        <dbReference type="EMBL" id="GBP95202.1"/>
    </source>
</evidence>
<protein>
    <submittedName>
        <fullName evidence="1">Uncharacterized protein</fullName>
    </submittedName>
</protein>
<evidence type="ECO:0000313" key="2">
    <source>
        <dbReference type="Proteomes" id="UP000299102"/>
    </source>
</evidence>
<accession>A0A4C2A5X2</accession>
<reference evidence="1 2" key="1">
    <citation type="journal article" date="2019" name="Commun. Biol.">
        <title>The bagworm genome reveals a unique fibroin gene that provides high tensile strength.</title>
        <authorList>
            <person name="Kono N."/>
            <person name="Nakamura H."/>
            <person name="Ohtoshi R."/>
            <person name="Tomita M."/>
            <person name="Numata K."/>
            <person name="Arakawa K."/>
        </authorList>
    </citation>
    <scope>NUCLEOTIDE SEQUENCE [LARGE SCALE GENOMIC DNA]</scope>
</reference>
<dbReference type="AlphaFoldDB" id="A0A4C2A5X2"/>
<dbReference type="OrthoDB" id="411871at2759"/>